<dbReference type="RefSeq" id="WP_189495808.1">
    <property type="nucleotide sequence ID" value="NZ_BMZH01000003.1"/>
</dbReference>
<dbReference type="InterPro" id="IPR022496">
    <property type="entry name" value="T6A_TsaB"/>
</dbReference>
<dbReference type="InterPro" id="IPR000905">
    <property type="entry name" value="Gcp-like_dom"/>
</dbReference>
<dbReference type="PANTHER" id="PTHR11735">
    <property type="entry name" value="TRNA N6-ADENOSINE THREONYLCARBAMOYLTRANSFERASE"/>
    <property type="match status" value="1"/>
</dbReference>
<dbReference type="Gene3D" id="3.30.420.40">
    <property type="match status" value="1"/>
</dbReference>
<feature type="domain" description="Gcp-like" evidence="1">
    <location>
        <begin position="32"/>
        <end position="127"/>
    </location>
</feature>
<reference evidence="2" key="2">
    <citation type="submission" date="2020-09" db="EMBL/GenBank/DDBJ databases">
        <authorList>
            <person name="Sun Q."/>
            <person name="Kim S."/>
        </authorList>
    </citation>
    <scope>NUCLEOTIDE SEQUENCE</scope>
    <source>
        <strain evidence="2">KCTC 32513</strain>
    </source>
</reference>
<dbReference type="GO" id="GO:0002949">
    <property type="term" value="P:tRNA threonylcarbamoyladenosine modification"/>
    <property type="evidence" value="ECO:0007669"/>
    <property type="project" value="InterPro"/>
</dbReference>
<proteinExistence type="predicted"/>
<dbReference type="AlphaFoldDB" id="A0A8J3CN96"/>
<reference evidence="2" key="1">
    <citation type="journal article" date="2014" name="Int. J. Syst. Evol. Microbiol.">
        <title>Complete genome sequence of Corynebacterium casei LMG S-19264T (=DSM 44701T), isolated from a smear-ripened cheese.</title>
        <authorList>
            <consortium name="US DOE Joint Genome Institute (JGI-PGF)"/>
            <person name="Walter F."/>
            <person name="Albersmeier A."/>
            <person name="Kalinowski J."/>
            <person name="Ruckert C."/>
        </authorList>
    </citation>
    <scope>NUCLEOTIDE SEQUENCE</scope>
    <source>
        <strain evidence="2">KCTC 32513</strain>
    </source>
</reference>
<evidence type="ECO:0000259" key="1">
    <source>
        <dbReference type="Pfam" id="PF00814"/>
    </source>
</evidence>
<dbReference type="PANTHER" id="PTHR11735:SF11">
    <property type="entry name" value="TRNA THREONYLCARBAMOYLADENOSINE BIOSYNTHESIS PROTEIN TSAB"/>
    <property type="match status" value="1"/>
</dbReference>
<dbReference type="SUPFAM" id="SSF53067">
    <property type="entry name" value="Actin-like ATPase domain"/>
    <property type="match status" value="1"/>
</dbReference>
<evidence type="ECO:0000313" key="2">
    <source>
        <dbReference type="EMBL" id="GHA87929.1"/>
    </source>
</evidence>
<dbReference type="Proteomes" id="UP000634004">
    <property type="component" value="Unassembled WGS sequence"/>
</dbReference>
<dbReference type="EMBL" id="BMZH01000003">
    <property type="protein sequence ID" value="GHA87929.1"/>
    <property type="molecule type" value="Genomic_DNA"/>
</dbReference>
<accession>A0A8J3CN96</accession>
<comment type="caution">
    <text evidence="2">The sequence shown here is derived from an EMBL/GenBank/DDBJ whole genome shotgun (WGS) entry which is preliminary data.</text>
</comment>
<keyword evidence="3" id="KW-1185">Reference proteome</keyword>
<dbReference type="NCBIfam" id="TIGR03725">
    <property type="entry name" value="T6A_YeaZ"/>
    <property type="match status" value="1"/>
</dbReference>
<gene>
    <name evidence="2" type="ORF">GCM10009069_08600</name>
</gene>
<dbReference type="InterPro" id="IPR043129">
    <property type="entry name" value="ATPase_NBD"/>
</dbReference>
<protein>
    <recommendedName>
        <fullName evidence="1">Gcp-like domain-containing protein</fullName>
    </recommendedName>
</protein>
<organism evidence="2 3">
    <name type="scientific">Algimonas arctica</name>
    <dbReference type="NCBI Taxonomy" id="1479486"/>
    <lineage>
        <taxon>Bacteria</taxon>
        <taxon>Pseudomonadati</taxon>
        <taxon>Pseudomonadota</taxon>
        <taxon>Alphaproteobacteria</taxon>
        <taxon>Maricaulales</taxon>
        <taxon>Robiginitomaculaceae</taxon>
        <taxon>Algimonas</taxon>
    </lineage>
</organism>
<evidence type="ECO:0000313" key="3">
    <source>
        <dbReference type="Proteomes" id="UP000634004"/>
    </source>
</evidence>
<dbReference type="Pfam" id="PF00814">
    <property type="entry name" value="TsaD"/>
    <property type="match status" value="1"/>
</dbReference>
<name>A0A8J3CN96_9PROT</name>
<sequence>MVVLGLDTTGADCSACVVRDETVLAYLSEPIGRGHAERLAPMVVEVLREAGVTPEDIDRIAVCTGPGSFTGLRVALSFAKGFALPRRTPVVGIDALAATYLSSDLSPAHAMVWTDVKRGQIMFGTYSGAGPLIKGEPKTGTREDMRKDAEPYQFDVLEALSVDVRVIAKAVATMPADHLTSYPANPLYARAPDAKLPGGITPPAQPA</sequence>
<dbReference type="GO" id="GO:0005829">
    <property type="term" value="C:cytosol"/>
    <property type="evidence" value="ECO:0007669"/>
    <property type="project" value="TreeGrafter"/>
</dbReference>